<sequence>MSLTIGNKYEILNVIGEGTFGRVFKGKNIRSSEEIAIKIQHKAIANVLKHEAKIYRCLKDISGVPRIRNYGSEEGFNYLILDLLGPSLDQQTLNTSETIKYMIDILNIIEKIHNIGIIHRDIKPENFLLNRIGENRVYLIDFGLSKYYLTENKNHMEERKNRKLIGTAKFSSLNVHNGIEPSRRDDLESLCYSFILLYGKTLPWSKVIEENKDKNNDINYELQELYSEIKKYKETSFEWLYDIPGEFLTMLLYCRKLEFDEKPSYNYIRGLFNNLLKMLY</sequence>
<organism evidence="6">
    <name type="scientific">viral metagenome</name>
    <dbReference type="NCBI Taxonomy" id="1070528"/>
    <lineage>
        <taxon>unclassified sequences</taxon>
        <taxon>metagenomes</taxon>
        <taxon>organismal metagenomes</taxon>
    </lineage>
</organism>
<evidence type="ECO:0000259" key="5">
    <source>
        <dbReference type="PROSITE" id="PS50011"/>
    </source>
</evidence>
<reference evidence="6" key="1">
    <citation type="journal article" date="2020" name="Nature">
        <title>Giant virus diversity and host interactions through global metagenomics.</title>
        <authorList>
            <person name="Schulz F."/>
            <person name="Roux S."/>
            <person name="Paez-Espino D."/>
            <person name="Jungbluth S."/>
            <person name="Walsh D.A."/>
            <person name="Denef V.J."/>
            <person name="McMahon K.D."/>
            <person name="Konstantinidis K.T."/>
            <person name="Eloe-Fadrosh E.A."/>
            <person name="Kyrpides N.C."/>
            <person name="Woyke T."/>
        </authorList>
    </citation>
    <scope>NUCLEOTIDE SEQUENCE</scope>
    <source>
        <strain evidence="6">GVMAG-S-ERX556022-25</strain>
    </source>
</reference>
<evidence type="ECO:0000256" key="2">
    <source>
        <dbReference type="ARBA" id="ARBA00022741"/>
    </source>
</evidence>
<keyword evidence="4" id="KW-0175">Coiled coil</keyword>
<keyword evidence="3" id="KW-0067">ATP-binding</keyword>
<dbReference type="Pfam" id="PF00069">
    <property type="entry name" value="Pkinase"/>
    <property type="match status" value="1"/>
</dbReference>
<dbReference type="GO" id="GO:0005524">
    <property type="term" value="F:ATP binding"/>
    <property type="evidence" value="ECO:0007669"/>
    <property type="project" value="UniProtKB-KW"/>
</dbReference>
<dbReference type="SUPFAM" id="SSF56112">
    <property type="entry name" value="Protein kinase-like (PK-like)"/>
    <property type="match status" value="1"/>
</dbReference>
<evidence type="ECO:0000256" key="1">
    <source>
        <dbReference type="ARBA" id="ARBA00012513"/>
    </source>
</evidence>
<dbReference type="InterPro" id="IPR011009">
    <property type="entry name" value="Kinase-like_dom_sf"/>
</dbReference>
<dbReference type="Gene3D" id="1.10.510.10">
    <property type="entry name" value="Transferase(Phosphotransferase) domain 1"/>
    <property type="match status" value="1"/>
</dbReference>
<name>A0A6C0AXR8_9ZZZZ</name>
<dbReference type="SMART" id="SM00220">
    <property type="entry name" value="S_TKc"/>
    <property type="match status" value="1"/>
</dbReference>
<dbReference type="InterPro" id="IPR050235">
    <property type="entry name" value="CK1_Ser-Thr_kinase"/>
</dbReference>
<dbReference type="PANTHER" id="PTHR11909">
    <property type="entry name" value="CASEIN KINASE-RELATED"/>
    <property type="match status" value="1"/>
</dbReference>
<evidence type="ECO:0000256" key="4">
    <source>
        <dbReference type="SAM" id="Coils"/>
    </source>
</evidence>
<evidence type="ECO:0000313" key="6">
    <source>
        <dbReference type="EMBL" id="QHS84767.1"/>
    </source>
</evidence>
<keyword evidence="2" id="KW-0547">Nucleotide-binding</keyword>
<feature type="coiled-coil region" evidence="4">
    <location>
        <begin position="208"/>
        <end position="235"/>
    </location>
</feature>
<dbReference type="PROSITE" id="PS00108">
    <property type="entry name" value="PROTEIN_KINASE_ST"/>
    <property type="match status" value="1"/>
</dbReference>
<dbReference type="PROSITE" id="PS00107">
    <property type="entry name" value="PROTEIN_KINASE_ATP"/>
    <property type="match status" value="1"/>
</dbReference>
<protein>
    <recommendedName>
        <fullName evidence="1">non-specific serine/threonine protein kinase</fullName>
        <ecNumber evidence="1">2.7.11.1</ecNumber>
    </recommendedName>
</protein>
<dbReference type="InterPro" id="IPR008271">
    <property type="entry name" value="Ser/Thr_kinase_AS"/>
</dbReference>
<dbReference type="PROSITE" id="PS50011">
    <property type="entry name" value="PROTEIN_KINASE_DOM"/>
    <property type="match status" value="1"/>
</dbReference>
<accession>A0A6C0AXR8</accession>
<dbReference type="InterPro" id="IPR000719">
    <property type="entry name" value="Prot_kinase_dom"/>
</dbReference>
<dbReference type="GO" id="GO:0004674">
    <property type="term" value="F:protein serine/threonine kinase activity"/>
    <property type="evidence" value="ECO:0007669"/>
    <property type="project" value="UniProtKB-EC"/>
</dbReference>
<dbReference type="InterPro" id="IPR017441">
    <property type="entry name" value="Protein_kinase_ATP_BS"/>
</dbReference>
<dbReference type="EC" id="2.7.11.1" evidence="1"/>
<proteinExistence type="predicted"/>
<feature type="domain" description="Protein kinase" evidence="5">
    <location>
        <begin position="9"/>
        <end position="276"/>
    </location>
</feature>
<evidence type="ECO:0000256" key="3">
    <source>
        <dbReference type="ARBA" id="ARBA00022840"/>
    </source>
</evidence>
<dbReference type="EMBL" id="MN738812">
    <property type="protein sequence ID" value="QHS84767.1"/>
    <property type="molecule type" value="Genomic_DNA"/>
</dbReference>
<dbReference type="AlphaFoldDB" id="A0A6C0AXR8"/>